<protein>
    <recommendedName>
        <fullName evidence="4">Thioredoxin domain-containing protein</fullName>
    </recommendedName>
</protein>
<keyword evidence="1" id="KW-0732">Signal</keyword>
<comment type="caution">
    <text evidence="2">The sequence shown here is derived from an EMBL/GenBank/DDBJ whole genome shotgun (WGS) entry which is preliminary data.</text>
</comment>
<proteinExistence type="predicted"/>
<gene>
    <name evidence="2" type="ORF">CHU92_09225</name>
</gene>
<keyword evidence="3" id="KW-1185">Reference proteome</keyword>
<feature type="signal peptide" evidence="1">
    <location>
        <begin position="1"/>
        <end position="27"/>
    </location>
</feature>
<sequence length="426" mass="48608">MKKHALVAAKLPSILAFTFICVLYSSAQVKVPDYESIDQYITEAHTGTGANDHVTILFSSNDCDKCILYLHSILLDLKKSTGNSGLPLNVITDNKAFAKKNLDKYKLDFKYYYDKSLFSKFGINSKTLIYYKKNNKLISDVGQISAMMPKSEAATDVIFQFKDSIVGADNFSCTSLPYDHLLILDPKMDKSILLSKAKENAIEKSFNYAYMTSKIKDSLKLYQLPESDIDRLQFEKAGYENALQLLNTNNLEFIEITSITSFGPYVYCNFIINRLYKNLSKKDDFALIGDSFLAVKKIKKESDLKDIMNVDQYDQFYLFYSFDYQGTTYPISTWIYGTFTVVKPDTITTNINKVVSSKPSLDFWGKATIVLDSKTQVAKMTDIDPTAENIRVRNTLVKYKNDTYTVRKDMINEEDNIGLIKIIKRN</sequence>
<reference evidence="2 3" key="1">
    <citation type="submission" date="2017-07" db="EMBL/GenBank/DDBJ databases">
        <title>Flavobacterium cyanobacteriorum sp. nov., isolated from cyanobacterial aggregates in a eutrophic lake.</title>
        <authorList>
            <person name="Cai H."/>
        </authorList>
    </citation>
    <scope>NUCLEOTIDE SEQUENCE [LARGE SCALE GENOMIC DNA]</scope>
    <source>
        <strain evidence="2 3">TH021</strain>
    </source>
</reference>
<dbReference type="Proteomes" id="UP000216605">
    <property type="component" value="Unassembled WGS sequence"/>
</dbReference>
<organism evidence="2 3">
    <name type="scientific">Flavobacterium cyanobacteriorum</name>
    <dbReference type="NCBI Taxonomy" id="2022802"/>
    <lineage>
        <taxon>Bacteria</taxon>
        <taxon>Pseudomonadati</taxon>
        <taxon>Bacteroidota</taxon>
        <taxon>Flavobacteriia</taxon>
        <taxon>Flavobacteriales</taxon>
        <taxon>Flavobacteriaceae</taxon>
        <taxon>Flavobacterium</taxon>
    </lineage>
</organism>
<evidence type="ECO:0000313" key="3">
    <source>
        <dbReference type="Proteomes" id="UP000216605"/>
    </source>
</evidence>
<dbReference type="AlphaFoldDB" id="A0A255Z5G1"/>
<evidence type="ECO:0008006" key="4">
    <source>
        <dbReference type="Google" id="ProtNLM"/>
    </source>
</evidence>
<evidence type="ECO:0000313" key="2">
    <source>
        <dbReference type="EMBL" id="OYQ36767.1"/>
    </source>
</evidence>
<name>A0A255Z5G1_9FLAO</name>
<evidence type="ECO:0000256" key="1">
    <source>
        <dbReference type="SAM" id="SignalP"/>
    </source>
</evidence>
<accession>A0A255Z5G1</accession>
<dbReference type="EMBL" id="NOXV01000266">
    <property type="protein sequence ID" value="OYQ36767.1"/>
    <property type="molecule type" value="Genomic_DNA"/>
</dbReference>
<feature type="chain" id="PRO_5013010666" description="Thioredoxin domain-containing protein" evidence="1">
    <location>
        <begin position="28"/>
        <end position="426"/>
    </location>
</feature>
<dbReference type="RefSeq" id="WP_094414853.1">
    <property type="nucleotide sequence ID" value="NZ_NOXV01000266.1"/>
</dbReference>